<dbReference type="EMBL" id="AP024601">
    <property type="protein sequence ID" value="BCU82493.1"/>
    <property type="molecule type" value="Genomic_DNA"/>
</dbReference>
<evidence type="ECO:0000313" key="4">
    <source>
        <dbReference type="Proteomes" id="UP000677436"/>
    </source>
</evidence>
<dbReference type="RefSeq" id="WP_212772824.1">
    <property type="nucleotide sequence ID" value="NZ_AP024601.1"/>
</dbReference>
<dbReference type="AlphaFoldDB" id="A0A8D5UI20"/>
<dbReference type="InterPro" id="IPR009711">
    <property type="entry name" value="UPF0473"/>
</dbReference>
<evidence type="ECO:0000256" key="1">
    <source>
        <dbReference type="ARBA" id="ARBA00008439"/>
    </source>
</evidence>
<dbReference type="HAMAP" id="MF_01448">
    <property type="entry name" value="UPF0473"/>
    <property type="match status" value="1"/>
</dbReference>
<evidence type="ECO:0000313" key="3">
    <source>
        <dbReference type="EMBL" id="BCU82493.1"/>
    </source>
</evidence>
<dbReference type="NCBIfam" id="NF010222">
    <property type="entry name" value="PRK13678.2-5"/>
    <property type="match status" value="1"/>
</dbReference>
<reference evidence="3" key="2">
    <citation type="journal article" date="2021" name="Microbiol. Resour. Announc.">
        <title>Complete Genome Sequence of Polycladomyces abyssicola JIR-001T, Isolated from Hemipelagic Sediment in Deep Seawater.</title>
        <authorList>
            <person name="Tsubouchi T."/>
            <person name="Kaneko Y."/>
        </authorList>
    </citation>
    <scope>NUCLEOTIDE SEQUENCE</scope>
    <source>
        <strain evidence="3">JIR-001</strain>
    </source>
</reference>
<dbReference type="PANTHER" id="PTHR40066:SF1">
    <property type="entry name" value="UPF0473 PROTEIN CBO2561_CLC_2432"/>
    <property type="match status" value="1"/>
</dbReference>
<comment type="similarity">
    <text evidence="1 2">Belongs to the UPF0473 family.</text>
</comment>
<evidence type="ECO:0000256" key="2">
    <source>
        <dbReference type="HAMAP-Rule" id="MF_01448"/>
    </source>
</evidence>
<organism evidence="3 4">
    <name type="scientific">Polycladomyces abyssicola</name>
    <dbReference type="NCBI Taxonomy" id="1125966"/>
    <lineage>
        <taxon>Bacteria</taxon>
        <taxon>Bacillati</taxon>
        <taxon>Bacillota</taxon>
        <taxon>Bacilli</taxon>
        <taxon>Bacillales</taxon>
        <taxon>Thermoactinomycetaceae</taxon>
        <taxon>Polycladomyces</taxon>
    </lineage>
</organism>
<dbReference type="Pfam" id="PF06949">
    <property type="entry name" value="DUF1292"/>
    <property type="match status" value="1"/>
</dbReference>
<protein>
    <recommendedName>
        <fullName evidence="2">UPF0473 protein JIR001_22760</fullName>
    </recommendedName>
</protein>
<dbReference type="PANTHER" id="PTHR40066">
    <property type="entry name" value="UPF0473 PROTEIN CBO2561/CLC_2432"/>
    <property type="match status" value="1"/>
</dbReference>
<gene>
    <name evidence="3" type="ORF">JIR001_22760</name>
</gene>
<keyword evidence="4" id="KW-1185">Reference proteome</keyword>
<name>A0A8D5UI20_9BACL</name>
<dbReference type="KEGG" id="pabs:JIR001_22760"/>
<accession>A0A8D5UI20</accession>
<sequence length="105" mass="12549">MNIHQTNEPEYIVIPDEDGNENRFEILFTFEQDETGKKYMLVIPADEDADDEEEQEVYAFRYEEDGDDKLTFYPIEEEAEWDMVEEVFNTFMAEPEDFNQEEAGR</sequence>
<dbReference type="Proteomes" id="UP000677436">
    <property type="component" value="Chromosome"/>
</dbReference>
<reference evidence="3" key="1">
    <citation type="journal article" date="2013" name="Int. J. Syst. Evol. Microbiol.">
        <title>Polycladomyces abyssicola gen. nov., sp. nov., a thermophilic filamentous bacterium isolated from hemipelagic sediment.</title>
        <authorList>
            <person name="Tsubouchi T."/>
            <person name="Shimane Y."/>
            <person name="Mori K."/>
            <person name="Usui K."/>
            <person name="Hiraki T."/>
            <person name="Tame A."/>
            <person name="Uematsu K."/>
            <person name="Maruyama T."/>
            <person name="Hatada Y."/>
        </authorList>
    </citation>
    <scope>NUCLEOTIDE SEQUENCE</scope>
    <source>
        <strain evidence="3">JIR-001</strain>
    </source>
</reference>
<proteinExistence type="inferred from homology"/>